<keyword evidence="14" id="KW-1185">Reference proteome</keyword>
<feature type="region of interest" description="Disordered" evidence="9">
    <location>
        <begin position="690"/>
        <end position="776"/>
    </location>
</feature>
<keyword evidence="3" id="KW-0328">Glycosyltransferase</keyword>
<accession>A0ABT0X3N2</accession>
<evidence type="ECO:0000256" key="7">
    <source>
        <dbReference type="ARBA" id="ARBA00034000"/>
    </source>
</evidence>
<evidence type="ECO:0000256" key="8">
    <source>
        <dbReference type="ARBA" id="ARBA00049902"/>
    </source>
</evidence>
<comment type="caution">
    <text evidence="13">The sequence shown here is derived from an EMBL/GenBank/DDBJ whole genome shotgun (WGS) entry which is preliminary data.</text>
</comment>
<sequence length="776" mass="82024">MGRAEERRARQRGARRAETPGGMGRSESPGGMGRSESPGGRRRSESPGGRRRAEAPGGGRRRFPWKKLMGAFLAVCALGMAAFIGLYIYIDVPTTANADAGKQSNIYRYSNGKVFARDGEVNRELVPISKVPKGVQHAFVAAENKTFYTDAGVDLKGTLRGLISTAMGRKQGGSTITQQYVKNFYLTQDQTLTRKAKEMIIALKVDQQRSKDYILSGYMNTSYYGRGAHGVQAAARAYYDVDSKDLTTEQGAYLAALLQAPSQYDWSSATDTSKRLVKQRWNYVLDNMVEMKWLGPAERRDMKFPEPEDPKPTPGLSGQAGYLVKAANDELIASGVDEAELGARGWDITLAISESKQKRLERAVKETLNAKLDPDKRKVDGHVQAGAVSVDPKTGDVVALYGGRDATRHYLSNATRRDYQPASTFKPIVFASALQNGSKTQDGVPITASTVYDGTSERPVRGSVTPFAPPNEDDKDYGQITVQKAMNASVNSVFAQMVVDVGLDRTKQTALNLGMSKKAGGFEERPAMSLGVMGASPLDMASVYATFDNHGKKVTPRLVKSAERGDQKVKPRDAIGDAVITRQSADAVTSVLTGVVDEGTGAIVQSTGRRVAGKTGTSDDNKSAWFAGYTPELVTTVGLFGEGEGGRQVSLSGAAGGGRVNGGGFPAQIWAAYTKAALQGQRVTDFELDTEQGAAVAPTPSPSPSDSGASTGPSAPGSGQPTAPSGSGLPPSPSGSEQLPTQPPMPPDGTGPTVEPGPRTSRGTDGGAGSDAGTAG</sequence>
<comment type="catalytic activity">
    <reaction evidence="8">
        <text>[GlcNAc-(1-&gt;4)-Mur2Ac(oyl-L-Ala-gamma-D-Glu-L-Lys-D-Ala-D-Ala)](n)-di-trans,octa-cis-undecaprenyl diphosphate + beta-D-GlcNAc-(1-&gt;4)-Mur2Ac(oyl-L-Ala-gamma-D-Glu-L-Lys-D-Ala-D-Ala)-di-trans,octa-cis-undecaprenyl diphosphate = [GlcNAc-(1-&gt;4)-Mur2Ac(oyl-L-Ala-gamma-D-Glu-L-Lys-D-Ala-D-Ala)](n+1)-di-trans,octa-cis-undecaprenyl diphosphate + di-trans,octa-cis-undecaprenyl diphosphate + H(+)</text>
        <dbReference type="Rhea" id="RHEA:23708"/>
        <dbReference type="Rhea" id="RHEA-COMP:9602"/>
        <dbReference type="Rhea" id="RHEA-COMP:9603"/>
        <dbReference type="ChEBI" id="CHEBI:15378"/>
        <dbReference type="ChEBI" id="CHEBI:58405"/>
        <dbReference type="ChEBI" id="CHEBI:60033"/>
        <dbReference type="ChEBI" id="CHEBI:78435"/>
        <dbReference type="EC" id="2.4.99.28"/>
    </reaction>
</comment>
<dbReference type="Pfam" id="PF00905">
    <property type="entry name" value="Transpeptidase"/>
    <property type="match status" value="1"/>
</dbReference>
<feature type="region of interest" description="Disordered" evidence="9">
    <location>
        <begin position="453"/>
        <end position="474"/>
    </location>
</feature>
<keyword evidence="10" id="KW-0812">Transmembrane</keyword>
<protein>
    <submittedName>
        <fullName evidence="13">Penicillin-binding protein</fullName>
    </submittedName>
</protein>
<organism evidence="13 14">
    <name type="scientific">Streptomyces meridianus</name>
    <dbReference type="NCBI Taxonomy" id="2938945"/>
    <lineage>
        <taxon>Bacteria</taxon>
        <taxon>Bacillati</taxon>
        <taxon>Actinomycetota</taxon>
        <taxon>Actinomycetes</taxon>
        <taxon>Kitasatosporales</taxon>
        <taxon>Streptomycetaceae</taxon>
        <taxon>Streptomyces</taxon>
    </lineage>
</organism>
<dbReference type="PANTHER" id="PTHR32282:SF34">
    <property type="entry name" value="PENICILLIN-BINDING PROTEIN 1A"/>
    <property type="match status" value="1"/>
</dbReference>
<feature type="compositionally biased region" description="Gly residues" evidence="9">
    <location>
        <begin position="764"/>
        <end position="776"/>
    </location>
</feature>
<feature type="compositionally biased region" description="Low complexity" evidence="9">
    <location>
        <begin position="693"/>
        <end position="729"/>
    </location>
</feature>
<gene>
    <name evidence="13" type="ORF">M1E25_02700</name>
</gene>
<dbReference type="InterPro" id="IPR023346">
    <property type="entry name" value="Lysozyme-like_dom_sf"/>
</dbReference>
<keyword evidence="10" id="KW-1133">Transmembrane helix</keyword>
<feature type="domain" description="Penicillin-binding protein transpeptidase" evidence="11">
    <location>
        <begin position="386"/>
        <end position="632"/>
    </location>
</feature>
<reference evidence="13" key="1">
    <citation type="journal article" date="2023" name="Int. J. Syst. Evol. Microbiol.">
        <title>Streptomyces meridianus sp. nov. isolated from brackish water of the Tagus estuary in Alcochete, Portugal.</title>
        <authorList>
            <person name="Santos J.D.N."/>
            <person name="Klimek D."/>
            <person name="Calusinska M."/>
            <person name="Lobo Da Cunha A."/>
            <person name="Catita J."/>
            <person name="Goncalves H."/>
            <person name="Gonzalez I."/>
            <person name="Reyes F."/>
            <person name="Lage O.M."/>
        </authorList>
    </citation>
    <scope>NUCLEOTIDE SEQUENCE</scope>
    <source>
        <strain evidence="13">MTZ3.1</strain>
    </source>
</reference>
<keyword evidence="2" id="KW-0645">Protease</keyword>
<evidence type="ECO:0000256" key="4">
    <source>
        <dbReference type="ARBA" id="ARBA00022679"/>
    </source>
</evidence>
<keyword evidence="5" id="KW-0378">Hydrolase</keyword>
<feature type="domain" description="Glycosyl transferase family 51" evidence="12">
    <location>
        <begin position="115"/>
        <end position="288"/>
    </location>
</feature>
<evidence type="ECO:0000313" key="14">
    <source>
        <dbReference type="Proteomes" id="UP001167160"/>
    </source>
</evidence>
<dbReference type="Gene3D" id="3.40.710.10">
    <property type="entry name" value="DD-peptidase/beta-lactamase superfamily"/>
    <property type="match status" value="1"/>
</dbReference>
<evidence type="ECO:0000313" key="13">
    <source>
        <dbReference type="EMBL" id="MCM2576272.1"/>
    </source>
</evidence>
<evidence type="ECO:0000259" key="12">
    <source>
        <dbReference type="Pfam" id="PF00912"/>
    </source>
</evidence>
<dbReference type="Proteomes" id="UP001167160">
    <property type="component" value="Unassembled WGS sequence"/>
</dbReference>
<evidence type="ECO:0000256" key="5">
    <source>
        <dbReference type="ARBA" id="ARBA00022801"/>
    </source>
</evidence>
<keyword evidence="4" id="KW-0808">Transferase</keyword>
<dbReference type="EMBL" id="JAMQGM010000002">
    <property type="protein sequence ID" value="MCM2576272.1"/>
    <property type="molecule type" value="Genomic_DNA"/>
</dbReference>
<dbReference type="InterPro" id="IPR050396">
    <property type="entry name" value="Glycosyltr_51/Transpeptidase"/>
</dbReference>
<dbReference type="InterPro" id="IPR001264">
    <property type="entry name" value="Glyco_trans_51"/>
</dbReference>
<evidence type="ECO:0000256" key="10">
    <source>
        <dbReference type="SAM" id="Phobius"/>
    </source>
</evidence>
<dbReference type="SUPFAM" id="SSF56601">
    <property type="entry name" value="beta-lactamase/transpeptidase-like"/>
    <property type="match status" value="1"/>
</dbReference>
<dbReference type="InterPro" id="IPR012338">
    <property type="entry name" value="Beta-lactam/transpept-like"/>
</dbReference>
<keyword evidence="10" id="KW-0472">Membrane</keyword>
<dbReference type="InterPro" id="IPR036950">
    <property type="entry name" value="PBP_transglycosylase"/>
</dbReference>
<dbReference type="SUPFAM" id="SSF53955">
    <property type="entry name" value="Lysozyme-like"/>
    <property type="match status" value="1"/>
</dbReference>
<evidence type="ECO:0000256" key="3">
    <source>
        <dbReference type="ARBA" id="ARBA00022676"/>
    </source>
</evidence>
<dbReference type="RefSeq" id="WP_251408849.1">
    <property type="nucleotide sequence ID" value="NZ_JAMQGM010000002.1"/>
</dbReference>
<keyword evidence="1" id="KW-0121">Carboxypeptidase</keyword>
<evidence type="ECO:0000256" key="9">
    <source>
        <dbReference type="SAM" id="MobiDB-lite"/>
    </source>
</evidence>
<evidence type="ECO:0000259" key="11">
    <source>
        <dbReference type="Pfam" id="PF00905"/>
    </source>
</evidence>
<dbReference type="InterPro" id="IPR001460">
    <property type="entry name" value="PCN-bd_Tpept"/>
</dbReference>
<feature type="compositionally biased region" description="Low complexity" evidence="9">
    <location>
        <begin position="25"/>
        <end position="38"/>
    </location>
</feature>
<name>A0ABT0X3N2_9ACTN</name>
<keyword evidence="6" id="KW-0511">Multifunctional enzyme</keyword>
<dbReference type="Pfam" id="PF00912">
    <property type="entry name" value="Transgly"/>
    <property type="match status" value="1"/>
</dbReference>
<comment type="catalytic activity">
    <reaction evidence="7">
        <text>Preferential cleavage: (Ac)2-L-Lys-D-Ala-|-D-Ala. Also transpeptidation of peptidyl-alanyl moieties that are N-acyl substituents of D-alanine.</text>
        <dbReference type="EC" id="3.4.16.4"/>
    </reaction>
</comment>
<proteinExistence type="predicted"/>
<evidence type="ECO:0000256" key="2">
    <source>
        <dbReference type="ARBA" id="ARBA00022670"/>
    </source>
</evidence>
<evidence type="ECO:0000256" key="6">
    <source>
        <dbReference type="ARBA" id="ARBA00023268"/>
    </source>
</evidence>
<dbReference type="PANTHER" id="PTHR32282">
    <property type="entry name" value="BINDING PROTEIN TRANSPEPTIDASE, PUTATIVE-RELATED"/>
    <property type="match status" value="1"/>
</dbReference>
<feature type="transmembrane region" description="Helical" evidence="10">
    <location>
        <begin position="68"/>
        <end position="90"/>
    </location>
</feature>
<dbReference type="Gene3D" id="1.10.3810.10">
    <property type="entry name" value="Biosynthetic peptidoglycan transglycosylase-like"/>
    <property type="match status" value="1"/>
</dbReference>
<evidence type="ECO:0000256" key="1">
    <source>
        <dbReference type="ARBA" id="ARBA00022645"/>
    </source>
</evidence>
<feature type="region of interest" description="Disordered" evidence="9">
    <location>
        <begin position="1"/>
        <end position="60"/>
    </location>
</feature>